<name>A0AAI9TX71_9PEZI</name>
<dbReference type="Pfam" id="PF07690">
    <property type="entry name" value="MFS_1"/>
    <property type="match status" value="1"/>
</dbReference>
<dbReference type="InterPro" id="IPR005829">
    <property type="entry name" value="Sugar_transporter_CS"/>
</dbReference>
<dbReference type="InterPro" id="IPR020846">
    <property type="entry name" value="MFS_dom"/>
</dbReference>
<evidence type="ECO:0000256" key="1">
    <source>
        <dbReference type="ARBA" id="ARBA00004141"/>
    </source>
</evidence>
<dbReference type="PROSITE" id="PS50850">
    <property type="entry name" value="MFS"/>
    <property type="match status" value="1"/>
</dbReference>
<protein>
    <submittedName>
        <fullName evidence="7">Major facilitator superfamily transporter</fullName>
    </submittedName>
</protein>
<dbReference type="PROSITE" id="PS00216">
    <property type="entry name" value="SUGAR_TRANSPORT_1"/>
    <property type="match status" value="1"/>
</dbReference>
<keyword evidence="3 5" id="KW-1133">Transmembrane helix</keyword>
<reference evidence="7 8" key="1">
    <citation type="submission" date="2016-10" db="EMBL/GenBank/DDBJ databases">
        <title>The genome sequence of Colletotrichum fioriniae PJ7.</title>
        <authorList>
            <person name="Baroncelli R."/>
        </authorList>
    </citation>
    <scope>NUCLEOTIDE SEQUENCE [LARGE SCALE GENOMIC DNA]</scope>
    <source>
        <strain evidence="7">Col 31</strain>
    </source>
</reference>
<feature type="transmembrane region" description="Helical" evidence="5">
    <location>
        <begin position="76"/>
        <end position="95"/>
    </location>
</feature>
<evidence type="ECO:0000259" key="6">
    <source>
        <dbReference type="PROSITE" id="PS50850"/>
    </source>
</evidence>
<evidence type="ECO:0000256" key="5">
    <source>
        <dbReference type="SAM" id="Phobius"/>
    </source>
</evidence>
<dbReference type="GO" id="GO:0005886">
    <property type="term" value="C:plasma membrane"/>
    <property type="evidence" value="ECO:0007669"/>
    <property type="project" value="TreeGrafter"/>
</dbReference>
<sequence>MDTIDRIHESGRQSPVYELNLHETATDPALGVTHYATNTNTTPPFNQCVPNLDRAPEFEVKWDTGDVQDPRSWPTWYKAFTVTTVSLGATVVSLFSTLYTSGIPGLQAEFHVSKLVALLGLTAYLLGMAAGSLVVAPMSELLGRRPLHIASMAAFQALVLPSALAENIATIIATRFSEGSLTAP</sequence>
<comment type="subcellular location">
    <subcellularLocation>
        <location evidence="1">Membrane</location>
        <topology evidence="1">Multi-pass membrane protein</topology>
    </subcellularLocation>
</comment>
<dbReference type="GO" id="GO:0042908">
    <property type="term" value="P:xenobiotic transport"/>
    <property type="evidence" value="ECO:0007669"/>
    <property type="project" value="UniProtKB-ARBA"/>
</dbReference>
<keyword evidence="4 5" id="KW-0472">Membrane</keyword>
<keyword evidence="2 5" id="KW-0812">Transmembrane</keyword>
<proteinExistence type="predicted"/>
<accession>A0AAI9TX71</accession>
<dbReference type="InterPro" id="IPR011701">
    <property type="entry name" value="MFS"/>
</dbReference>
<dbReference type="AlphaFoldDB" id="A0AAI9TX71"/>
<dbReference type="Gene3D" id="1.20.1720.10">
    <property type="entry name" value="Multidrug resistance protein D"/>
    <property type="match status" value="1"/>
</dbReference>
<dbReference type="EMBL" id="MLGG01000079">
    <property type="protein sequence ID" value="KAK1447632.1"/>
    <property type="molecule type" value="Genomic_DNA"/>
</dbReference>
<evidence type="ECO:0000256" key="3">
    <source>
        <dbReference type="ARBA" id="ARBA00022989"/>
    </source>
</evidence>
<evidence type="ECO:0000256" key="4">
    <source>
        <dbReference type="ARBA" id="ARBA00023136"/>
    </source>
</evidence>
<feature type="transmembrane region" description="Helical" evidence="5">
    <location>
        <begin position="115"/>
        <end position="136"/>
    </location>
</feature>
<dbReference type="SUPFAM" id="SSF103473">
    <property type="entry name" value="MFS general substrate transporter"/>
    <property type="match status" value="1"/>
</dbReference>
<evidence type="ECO:0000256" key="2">
    <source>
        <dbReference type="ARBA" id="ARBA00022692"/>
    </source>
</evidence>
<organism evidence="7 8">
    <name type="scientific">Colletotrichum melonis</name>
    <dbReference type="NCBI Taxonomy" id="1209925"/>
    <lineage>
        <taxon>Eukaryota</taxon>
        <taxon>Fungi</taxon>
        <taxon>Dikarya</taxon>
        <taxon>Ascomycota</taxon>
        <taxon>Pezizomycotina</taxon>
        <taxon>Sordariomycetes</taxon>
        <taxon>Hypocreomycetidae</taxon>
        <taxon>Glomerellales</taxon>
        <taxon>Glomerellaceae</taxon>
        <taxon>Colletotrichum</taxon>
        <taxon>Colletotrichum acutatum species complex</taxon>
    </lineage>
</organism>
<dbReference type="PANTHER" id="PTHR23502">
    <property type="entry name" value="MAJOR FACILITATOR SUPERFAMILY"/>
    <property type="match status" value="1"/>
</dbReference>
<comment type="caution">
    <text evidence="7">The sequence shown here is derived from an EMBL/GenBank/DDBJ whole genome shotgun (WGS) entry which is preliminary data.</text>
</comment>
<dbReference type="PANTHER" id="PTHR23502:SF145">
    <property type="entry name" value="MULTIDRUG TRANSPORTER, PUTATIVE-RELATED"/>
    <property type="match status" value="1"/>
</dbReference>
<dbReference type="GO" id="GO:0140115">
    <property type="term" value="P:export across plasma membrane"/>
    <property type="evidence" value="ECO:0007669"/>
    <property type="project" value="UniProtKB-ARBA"/>
</dbReference>
<gene>
    <name evidence="7" type="ORF">CMEL01_09471</name>
</gene>
<dbReference type="GO" id="GO:0022857">
    <property type="term" value="F:transmembrane transporter activity"/>
    <property type="evidence" value="ECO:0007669"/>
    <property type="project" value="InterPro"/>
</dbReference>
<dbReference type="Proteomes" id="UP001239795">
    <property type="component" value="Unassembled WGS sequence"/>
</dbReference>
<keyword evidence="8" id="KW-1185">Reference proteome</keyword>
<dbReference type="InterPro" id="IPR036259">
    <property type="entry name" value="MFS_trans_sf"/>
</dbReference>
<feature type="domain" description="Major facilitator superfamily (MFS) profile" evidence="6">
    <location>
        <begin position="81"/>
        <end position="184"/>
    </location>
</feature>
<evidence type="ECO:0000313" key="8">
    <source>
        <dbReference type="Proteomes" id="UP001239795"/>
    </source>
</evidence>
<evidence type="ECO:0000313" key="7">
    <source>
        <dbReference type="EMBL" id="KAK1447632.1"/>
    </source>
</evidence>